<dbReference type="VEuPathDB" id="VectorBase:ISCW011824"/>
<evidence type="ECO:0000256" key="5">
    <source>
        <dbReference type="ARBA" id="ARBA00023136"/>
    </source>
</evidence>
<dbReference type="EnsemblMetazoa" id="ISCW011824-RA">
    <property type="protein sequence ID" value="ISCW011824-PA"/>
    <property type="gene ID" value="ISCW011824"/>
</dbReference>
<dbReference type="EMBL" id="DS855368">
    <property type="protein sequence ID" value="EEC13731.1"/>
    <property type="molecule type" value="Genomic_DNA"/>
</dbReference>
<name>B7Q4F9_IXOSC</name>
<reference evidence="8 10" key="1">
    <citation type="submission" date="2008-03" db="EMBL/GenBank/DDBJ databases">
        <title>Annotation of Ixodes scapularis.</title>
        <authorList>
            <consortium name="Ixodes scapularis Genome Project Consortium"/>
            <person name="Caler E."/>
            <person name="Hannick L.I."/>
            <person name="Bidwell S."/>
            <person name="Joardar V."/>
            <person name="Thiagarajan M."/>
            <person name="Amedeo P."/>
            <person name="Galinsky K.J."/>
            <person name="Schobel S."/>
            <person name="Inman J."/>
            <person name="Hostetler J."/>
            <person name="Miller J."/>
            <person name="Hammond M."/>
            <person name="Megy K."/>
            <person name="Lawson D."/>
            <person name="Kodira C."/>
            <person name="Sutton G."/>
            <person name="Meyer J."/>
            <person name="Hill C.A."/>
            <person name="Birren B."/>
            <person name="Nene V."/>
            <person name="Collins F."/>
            <person name="Alarcon-Chaidez F."/>
            <person name="Wikel S."/>
            <person name="Strausberg R."/>
        </authorList>
    </citation>
    <scope>NUCLEOTIDE SEQUENCE [LARGE SCALE GENOMIC DNA]</scope>
    <source>
        <strain evidence="10">Wikel</strain>
        <strain evidence="8">Wikel colony</strain>
    </source>
</reference>
<keyword evidence="5 7" id="KW-0472">Membrane</keyword>
<dbReference type="GO" id="GO:0051606">
    <property type="term" value="P:detection of stimulus"/>
    <property type="evidence" value="ECO:0007669"/>
    <property type="project" value="UniProtKB-ARBA"/>
</dbReference>
<evidence type="ECO:0000256" key="7">
    <source>
        <dbReference type="SAM" id="Phobius"/>
    </source>
</evidence>
<feature type="transmembrane region" description="Helical" evidence="7">
    <location>
        <begin position="295"/>
        <end position="317"/>
    </location>
</feature>
<dbReference type="VEuPathDB" id="VectorBase:ISCP_025660"/>
<feature type="transmembrane region" description="Helical" evidence="7">
    <location>
        <begin position="147"/>
        <end position="170"/>
    </location>
</feature>
<sequence length="404" mass="45028">MKSLMLHRFYAYGLLCRIGGCFFIQNFNRHSLDKARIAWKSLYTLYSALCVLFSFGFFIWFDVAFIIREASTAYGLSGLFSETLSLTLHAVVSSRILINLSLMIAGSGKLLDFFRRAVIFEQTTGFEPAKCCAPLSRKPGWSLLRRTLVVVTLATSYVLLVNFYIVHYTGAISPEWALTSKVVGSIAAVFLFLYDSLCYVVLRCCSGVLLEYVSAQLRAFQDCSKPKDILPQMQASRQLETIRLNVCSIRELTQILNSIWKASLAGKCAGIILANCVVLYSMFHDGVFKRQIWVTLSYCAYSSLAFLELVFISQALIDETQELKNATKKVRTSDATDNYAQELQYLHQSIDPKGMCLSGGGFFRLSKSLLVTMAGSIITYTVILVQTSDELTSKMESVGAPPGS</sequence>
<dbReference type="GO" id="GO:0005886">
    <property type="term" value="C:plasma membrane"/>
    <property type="evidence" value="ECO:0007669"/>
    <property type="project" value="UniProtKB-SubCell"/>
</dbReference>
<dbReference type="OrthoDB" id="5800391at2759"/>
<accession>B7Q4F9</accession>
<dbReference type="GO" id="GO:0007606">
    <property type="term" value="P:sensory perception of chemical stimulus"/>
    <property type="evidence" value="ECO:0000318"/>
    <property type="project" value="GO_Central"/>
</dbReference>
<gene>
    <name evidence="8" type="ORF">IscW_ISCW011824</name>
</gene>
<evidence type="ECO:0000256" key="6">
    <source>
        <dbReference type="ARBA" id="ARBA00023170"/>
    </source>
</evidence>
<dbReference type="GO" id="GO:0038023">
    <property type="term" value="F:signaling receptor activity"/>
    <property type="evidence" value="ECO:0007669"/>
    <property type="project" value="UniProtKB-ARBA"/>
</dbReference>
<dbReference type="EMBL" id="ABJB010857936">
    <property type="status" value="NOT_ANNOTATED_CDS"/>
    <property type="molecule type" value="Genomic_DNA"/>
</dbReference>
<dbReference type="EMBL" id="ABJB011131390">
    <property type="status" value="NOT_ANNOTATED_CDS"/>
    <property type="molecule type" value="Genomic_DNA"/>
</dbReference>
<evidence type="ECO:0000313" key="10">
    <source>
        <dbReference type="Proteomes" id="UP000001555"/>
    </source>
</evidence>
<evidence type="ECO:0000313" key="8">
    <source>
        <dbReference type="EMBL" id="EEC13731.1"/>
    </source>
</evidence>
<keyword evidence="2" id="KW-1003">Cell membrane</keyword>
<dbReference type="VEuPathDB" id="VectorBase:ISCI011824"/>
<evidence type="ECO:0000256" key="3">
    <source>
        <dbReference type="ARBA" id="ARBA00022692"/>
    </source>
</evidence>
<comment type="subcellular location">
    <subcellularLocation>
        <location evidence="1">Cell membrane</location>
        <topology evidence="1">Multi-pass membrane protein</topology>
    </subcellularLocation>
</comment>
<dbReference type="InterPro" id="IPR013604">
    <property type="entry name" value="7TM_chemorcpt"/>
</dbReference>
<feature type="transmembrane region" description="Helical" evidence="7">
    <location>
        <begin position="45"/>
        <end position="67"/>
    </location>
</feature>
<dbReference type="AlphaFoldDB" id="B7Q4F9"/>
<dbReference type="PANTHER" id="PTHR21421">
    <property type="entry name" value="GUSTATORY RECEPTOR"/>
    <property type="match status" value="1"/>
</dbReference>
<feature type="transmembrane region" description="Helical" evidence="7">
    <location>
        <begin position="87"/>
        <end position="106"/>
    </location>
</feature>
<evidence type="ECO:0000256" key="1">
    <source>
        <dbReference type="ARBA" id="ARBA00004651"/>
    </source>
</evidence>
<keyword evidence="4 7" id="KW-1133">Transmembrane helix</keyword>
<evidence type="ECO:0000313" key="9">
    <source>
        <dbReference type="EnsemblMetazoa" id="ISCW011824-PA"/>
    </source>
</evidence>
<protein>
    <submittedName>
        <fullName evidence="8 9">Uncharacterized protein</fullName>
    </submittedName>
</protein>
<dbReference type="HOGENOM" id="CLU_678400_0_0_1"/>
<dbReference type="Pfam" id="PF08395">
    <property type="entry name" value="7tm_7"/>
    <property type="match status" value="1"/>
</dbReference>
<dbReference type="PaxDb" id="6945-B7Q4F9"/>
<reference evidence="9" key="2">
    <citation type="submission" date="2020-05" db="UniProtKB">
        <authorList>
            <consortium name="EnsemblMetazoa"/>
        </authorList>
    </citation>
    <scope>IDENTIFICATION</scope>
    <source>
        <strain evidence="9">wikel</strain>
    </source>
</reference>
<dbReference type="PANTHER" id="PTHR21421:SF29">
    <property type="entry name" value="GUSTATORY RECEPTOR 5A FOR TREHALOSE-RELATED"/>
    <property type="match status" value="1"/>
</dbReference>
<feature type="transmembrane region" description="Helical" evidence="7">
    <location>
        <begin position="264"/>
        <end position="283"/>
    </location>
</feature>
<dbReference type="InParanoid" id="B7Q4F9"/>
<proteinExistence type="predicted"/>
<dbReference type="FunCoup" id="B7Q4F9">
    <property type="interactions" value="33"/>
</dbReference>
<keyword evidence="10" id="KW-1185">Reference proteome</keyword>
<dbReference type="Proteomes" id="UP000001555">
    <property type="component" value="Unassembled WGS sequence"/>
</dbReference>
<keyword evidence="3 7" id="KW-0812">Transmembrane</keyword>
<dbReference type="EMBL" id="ABJB010935128">
    <property type="status" value="NOT_ANNOTATED_CDS"/>
    <property type="molecule type" value="Genomic_DNA"/>
</dbReference>
<feature type="transmembrane region" description="Helical" evidence="7">
    <location>
        <begin position="182"/>
        <end position="202"/>
    </location>
</feature>
<organism>
    <name type="scientific">Ixodes scapularis</name>
    <name type="common">Black-legged tick</name>
    <name type="synonym">Deer tick</name>
    <dbReference type="NCBI Taxonomy" id="6945"/>
    <lineage>
        <taxon>Eukaryota</taxon>
        <taxon>Metazoa</taxon>
        <taxon>Ecdysozoa</taxon>
        <taxon>Arthropoda</taxon>
        <taxon>Chelicerata</taxon>
        <taxon>Arachnida</taxon>
        <taxon>Acari</taxon>
        <taxon>Parasitiformes</taxon>
        <taxon>Ixodida</taxon>
        <taxon>Ixodoidea</taxon>
        <taxon>Ixodidae</taxon>
        <taxon>Ixodinae</taxon>
        <taxon>Ixodes</taxon>
    </lineage>
</organism>
<evidence type="ECO:0000256" key="2">
    <source>
        <dbReference type="ARBA" id="ARBA00022475"/>
    </source>
</evidence>
<feature type="transmembrane region" description="Helical" evidence="7">
    <location>
        <begin position="369"/>
        <end position="387"/>
    </location>
</feature>
<keyword evidence="6" id="KW-0675">Receptor</keyword>
<dbReference type="GO" id="GO:0050909">
    <property type="term" value="P:sensory perception of taste"/>
    <property type="evidence" value="ECO:0007669"/>
    <property type="project" value="InterPro"/>
</dbReference>
<evidence type="ECO:0000256" key="4">
    <source>
        <dbReference type="ARBA" id="ARBA00022989"/>
    </source>
</evidence>